<evidence type="ECO:0000313" key="4">
    <source>
        <dbReference type="Proteomes" id="UP000565455"/>
    </source>
</evidence>
<sequence length="84" mass="8448">MTAPQVIATVVFLTSVGSAMALALMAGASSALDAVTQTLDRVRPDETRNRTRRRPDTPTASIPADGAADPVGAATGSPDASPAL</sequence>
<keyword evidence="2" id="KW-0732">Signal</keyword>
<feature type="compositionally biased region" description="Basic and acidic residues" evidence="1">
    <location>
        <begin position="40"/>
        <end position="49"/>
    </location>
</feature>
<evidence type="ECO:0000313" key="3">
    <source>
        <dbReference type="EMBL" id="MBA9063360.1"/>
    </source>
</evidence>
<feature type="region of interest" description="Disordered" evidence="1">
    <location>
        <begin position="39"/>
        <end position="84"/>
    </location>
</feature>
<dbReference type="EMBL" id="JACJIM010000004">
    <property type="protein sequence ID" value="MBA9063360.1"/>
    <property type="molecule type" value="Genomic_DNA"/>
</dbReference>
<feature type="compositionally biased region" description="Low complexity" evidence="1">
    <location>
        <begin position="57"/>
        <end position="74"/>
    </location>
</feature>
<feature type="chain" id="PRO_5045478430" evidence="2">
    <location>
        <begin position="22"/>
        <end position="84"/>
    </location>
</feature>
<reference evidence="3 4" key="1">
    <citation type="submission" date="2020-08" db="EMBL/GenBank/DDBJ databases">
        <title>Genomic Encyclopedia of Type Strains, Phase IV (KMG-IV): sequencing the most valuable type-strain genomes for metagenomic binning, comparative biology and taxonomic classification.</title>
        <authorList>
            <person name="Goeker M."/>
        </authorList>
    </citation>
    <scope>NUCLEOTIDE SEQUENCE [LARGE SCALE GENOMIC DNA]</scope>
    <source>
        <strain evidence="3 4">DSM 5686</strain>
    </source>
</reference>
<protein>
    <submittedName>
        <fullName evidence="3">Uncharacterized protein</fullName>
    </submittedName>
</protein>
<evidence type="ECO:0000256" key="2">
    <source>
        <dbReference type="SAM" id="SignalP"/>
    </source>
</evidence>
<accession>A0ABR6DB92</accession>
<dbReference type="Proteomes" id="UP000565455">
    <property type="component" value="Unassembled WGS sequence"/>
</dbReference>
<organism evidence="3 4">
    <name type="scientific">Methylobacterium fujisawaense</name>
    <dbReference type="NCBI Taxonomy" id="107400"/>
    <lineage>
        <taxon>Bacteria</taxon>
        <taxon>Pseudomonadati</taxon>
        <taxon>Pseudomonadota</taxon>
        <taxon>Alphaproteobacteria</taxon>
        <taxon>Hyphomicrobiales</taxon>
        <taxon>Methylobacteriaceae</taxon>
        <taxon>Methylobacterium</taxon>
    </lineage>
</organism>
<proteinExistence type="predicted"/>
<feature type="signal peptide" evidence="2">
    <location>
        <begin position="1"/>
        <end position="21"/>
    </location>
</feature>
<evidence type="ECO:0000256" key="1">
    <source>
        <dbReference type="SAM" id="MobiDB-lite"/>
    </source>
</evidence>
<dbReference type="RefSeq" id="WP_182592194.1">
    <property type="nucleotide sequence ID" value="NZ_JACJIM010000004.1"/>
</dbReference>
<dbReference type="GeneID" id="96604438"/>
<comment type="caution">
    <text evidence="3">The sequence shown here is derived from an EMBL/GenBank/DDBJ whole genome shotgun (WGS) entry which is preliminary data.</text>
</comment>
<gene>
    <name evidence="3" type="ORF">GGQ91_002755</name>
</gene>
<keyword evidence="4" id="KW-1185">Reference proteome</keyword>
<name>A0ABR6DB92_9HYPH</name>